<protein>
    <submittedName>
        <fullName evidence="1">FAD-dependent oxidoreductase</fullName>
    </submittedName>
</protein>
<dbReference type="PANTHER" id="PTHR43734">
    <property type="entry name" value="PHYTOENE DESATURASE"/>
    <property type="match status" value="1"/>
</dbReference>
<dbReference type="EMBL" id="CP097478">
    <property type="protein sequence ID" value="USS93231.1"/>
    <property type="molecule type" value="Genomic_DNA"/>
</dbReference>
<evidence type="ECO:0000313" key="1">
    <source>
        <dbReference type="EMBL" id="USS93231.1"/>
    </source>
</evidence>
<sequence>MKKTIAVVGAGIGGLTAALKLQAHGYDVTIWEKNTTLGER</sequence>
<dbReference type="Gene3D" id="3.50.50.60">
    <property type="entry name" value="FAD/NAD(P)-binding domain"/>
    <property type="match status" value="1"/>
</dbReference>
<reference evidence="1" key="1">
    <citation type="submission" date="2022-05" db="EMBL/GenBank/DDBJ databases">
        <authorList>
            <person name="Oliphant S.A."/>
            <person name="Watson-Haigh N.S."/>
            <person name="Sumby K.M."/>
            <person name="Gardner J.M."/>
            <person name="Jiranek V."/>
        </authorList>
    </citation>
    <scope>NUCLEOTIDE SEQUENCE</scope>
    <source>
        <strain evidence="1">Ru20-1</strain>
    </source>
</reference>
<keyword evidence="2" id="KW-1185">Reference proteome</keyword>
<dbReference type="RefSeq" id="WP_252780037.1">
    <property type="nucleotide sequence ID" value="NZ_CP097478.1"/>
</dbReference>
<proteinExistence type="predicted"/>
<dbReference type="SUPFAM" id="SSF51905">
    <property type="entry name" value="FAD/NAD(P)-binding domain"/>
    <property type="match status" value="1"/>
</dbReference>
<dbReference type="PANTHER" id="PTHR43734:SF1">
    <property type="entry name" value="PHYTOENE DESATURASE"/>
    <property type="match status" value="1"/>
</dbReference>
<dbReference type="Pfam" id="PF13450">
    <property type="entry name" value="NAD_binding_8"/>
    <property type="match status" value="1"/>
</dbReference>
<gene>
    <name evidence="1" type="ORF">M8332_06455</name>
</gene>
<organism evidence="1 2">
    <name type="scientific">Fructilactobacillus ixorae</name>
    <dbReference type="NCBI Taxonomy" id="1750535"/>
    <lineage>
        <taxon>Bacteria</taxon>
        <taxon>Bacillati</taxon>
        <taxon>Bacillota</taxon>
        <taxon>Bacilli</taxon>
        <taxon>Lactobacillales</taxon>
        <taxon>Lactobacillaceae</taxon>
        <taxon>Fructilactobacillus</taxon>
    </lineage>
</organism>
<name>A0ABY5C371_9LACO</name>
<evidence type="ECO:0000313" key="2">
    <source>
        <dbReference type="Proteomes" id="UP001057532"/>
    </source>
</evidence>
<dbReference type="InterPro" id="IPR036188">
    <property type="entry name" value="FAD/NAD-bd_sf"/>
</dbReference>
<dbReference type="Proteomes" id="UP001057532">
    <property type="component" value="Chromosome"/>
</dbReference>
<accession>A0ABY5C371</accession>